<feature type="domain" description="Glucose-methanol-choline oxidoreductase C-terminal" evidence="7">
    <location>
        <begin position="350"/>
        <end position="480"/>
    </location>
</feature>
<dbReference type="Pfam" id="PF00732">
    <property type="entry name" value="GMC_oxred_N"/>
    <property type="match status" value="1"/>
</dbReference>
<dbReference type="Pfam" id="PF05199">
    <property type="entry name" value="GMC_oxred_C"/>
    <property type="match status" value="1"/>
</dbReference>
<dbReference type="PIRSF" id="PIRSF000137">
    <property type="entry name" value="Alcohol_oxidase"/>
    <property type="match status" value="1"/>
</dbReference>
<keyword evidence="3" id="KW-0285">Flavoprotein</keyword>
<keyword evidence="4 5" id="KW-0274">FAD</keyword>
<evidence type="ECO:0000256" key="5">
    <source>
        <dbReference type="PIRSR" id="PIRSR000137-2"/>
    </source>
</evidence>
<dbReference type="AlphaFoldDB" id="A0A1H5TXK2"/>
<comment type="similarity">
    <text evidence="2">Belongs to the GMC oxidoreductase family.</text>
</comment>
<dbReference type="Gene3D" id="3.30.410.40">
    <property type="match status" value="1"/>
</dbReference>
<feature type="binding site" evidence="5">
    <location>
        <position position="425"/>
    </location>
    <ligand>
        <name>substrate</name>
    </ligand>
</feature>
<dbReference type="InterPro" id="IPR012132">
    <property type="entry name" value="GMC_OxRdtase"/>
</dbReference>
<protein>
    <submittedName>
        <fullName evidence="8">Choline dehydrogenase</fullName>
    </submittedName>
</protein>
<reference evidence="8 9" key="1">
    <citation type="submission" date="2016-10" db="EMBL/GenBank/DDBJ databases">
        <authorList>
            <person name="de Groot N.N."/>
        </authorList>
    </citation>
    <scope>NUCLEOTIDE SEQUENCE [LARGE SCALE GENOMIC DNA]</scope>
    <source>
        <strain evidence="8 9">CGMCC 4.2023</strain>
    </source>
</reference>
<dbReference type="PANTHER" id="PTHR11552">
    <property type="entry name" value="GLUCOSE-METHANOL-CHOLINE GMC OXIDOREDUCTASE"/>
    <property type="match status" value="1"/>
</dbReference>
<evidence type="ECO:0000256" key="1">
    <source>
        <dbReference type="ARBA" id="ARBA00001974"/>
    </source>
</evidence>
<dbReference type="GO" id="GO:0050660">
    <property type="term" value="F:flavin adenine dinucleotide binding"/>
    <property type="evidence" value="ECO:0007669"/>
    <property type="project" value="InterPro"/>
</dbReference>
<evidence type="ECO:0000313" key="8">
    <source>
        <dbReference type="EMBL" id="SEF67564.1"/>
    </source>
</evidence>
<keyword evidence="9" id="KW-1185">Reference proteome</keyword>
<evidence type="ECO:0000256" key="2">
    <source>
        <dbReference type="ARBA" id="ARBA00010790"/>
    </source>
</evidence>
<dbReference type="PANTHER" id="PTHR11552:SF147">
    <property type="entry name" value="CHOLINE DEHYDROGENASE, MITOCHONDRIAL"/>
    <property type="match status" value="1"/>
</dbReference>
<evidence type="ECO:0000259" key="6">
    <source>
        <dbReference type="Pfam" id="PF00732"/>
    </source>
</evidence>
<dbReference type="SUPFAM" id="SSF51905">
    <property type="entry name" value="FAD/NAD(P)-binding domain"/>
    <property type="match status" value="1"/>
</dbReference>
<evidence type="ECO:0000259" key="7">
    <source>
        <dbReference type="Pfam" id="PF05199"/>
    </source>
</evidence>
<dbReference type="RefSeq" id="WP_103884031.1">
    <property type="nucleotide sequence ID" value="NZ_FNVU01000001.1"/>
</dbReference>
<feature type="domain" description="Glucose-methanol-choline oxidoreductase N-terminal" evidence="6">
    <location>
        <begin position="8"/>
        <end position="279"/>
    </location>
</feature>
<dbReference type="PROSITE" id="PS51257">
    <property type="entry name" value="PROKAR_LIPOPROTEIN"/>
    <property type="match status" value="1"/>
</dbReference>
<dbReference type="InterPro" id="IPR007867">
    <property type="entry name" value="GMC_OxRtase_C"/>
</dbReference>
<dbReference type="SUPFAM" id="SSF54373">
    <property type="entry name" value="FAD-linked reductases, C-terminal domain"/>
    <property type="match status" value="1"/>
</dbReference>
<dbReference type="EMBL" id="FNVU01000001">
    <property type="protein sequence ID" value="SEF67564.1"/>
    <property type="molecule type" value="Genomic_DNA"/>
</dbReference>
<feature type="binding site" evidence="5">
    <location>
        <begin position="426"/>
        <end position="427"/>
    </location>
    <ligand>
        <name>FAD</name>
        <dbReference type="ChEBI" id="CHEBI:57692"/>
    </ligand>
</feature>
<dbReference type="GO" id="GO:0016614">
    <property type="term" value="F:oxidoreductase activity, acting on CH-OH group of donors"/>
    <property type="evidence" value="ECO:0007669"/>
    <property type="project" value="InterPro"/>
</dbReference>
<dbReference type="Gene3D" id="3.50.50.60">
    <property type="entry name" value="FAD/NAD(P)-binding domain"/>
    <property type="match status" value="1"/>
</dbReference>
<accession>A0A1H5TXK2</accession>
<evidence type="ECO:0000256" key="4">
    <source>
        <dbReference type="ARBA" id="ARBA00022827"/>
    </source>
</evidence>
<dbReference type="OrthoDB" id="9785276at2"/>
<sequence length="488" mass="51065">MAHQLRADVVVVGGGAAGCVLANRLSADGSRSVLLLEAGPDYGPRQEGRWPADLLDCRFPARSHDWDPDGPPHHSRARVIGGSSVSNACWVTIGAPADYDAWGPYSGGAWNHAALAPHLADALRELRVRGVPESDRGAWHRAVLAGAEELGLPRLGDVNGPDAREGAGWVPLNAVGHTRWNAAFAYLDPARGRPNLRVVADAQAVRIPTRGERATGVEILRAGRPETVTAGTVVLASGTYGNPPLLMRSGIGPEPLLRELGAPVVLPLAGVGENLIDHPKAHLLLDPTDALVLPGHGVYVPQSLVKARSGLAADDHWDLHIVPTAGPEEDARGRYAGPTAVALYVFVLAPRSRGVVRARSLDPLAEPLIDHRYLSDPDGHDRQVALDGVELAHELAATAPVRKLAALDAWSPARRAAFVEAAGGYWHPVGTCAMGPAGDPAAVAGADGRVHGLSNVYVGDASLMPVIPRANTHLTAVAVAARVAGSVR</sequence>
<name>A0A1H5TXK2_9ACTN</name>
<organism evidence="8 9">
    <name type="scientific">Actinacidiphila yanglinensis</name>
    <dbReference type="NCBI Taxonomy" id="310779"/>
    <lineage>
        <taxon>Bacteria</taxon>
        <taxon>Bacillati</taxon>
        <taxon>Actinomycetota</taxon>
        <taxon>Actinomycetes</taxon>
        <taxon>Kitasatosporales</taxon>
        <taxon>Streptomycetaceae</taxon>
        <taxon>Actinacidiphila</taxon>
    </lineage>
</organism>
<gene>
    <name evidence="8" type="ORF">SAMN05216223_101689</name>
</gene>
<evidence type="ECO:0000313" key="9">
    <source>
        <dbReference type="Proteomes" id="UP000236754"/>
    </source>
</evidence>
<dbReference type="InterPro" id="IPR000172">
    <property type="entry name" value="GMC_OxRdtase_N"/>
</dbReference>
<comment type="cofactor">
    <cofactor evidence="1 5">
        <name>FAD</name>
        <dbReference type="ChEBI" id="CHEBI:57692"/>
    </cofactor>
</comment>
<feature type="binding site" evidence="5">
    <location>
        <position position="79"/>
    </location>
    <ligand>
        <name>FAD</name>
        <dbReference type="ChEBI" id="CHEBI:57692"/>
    </ligand>
</feature>
<evidence type="ECO:0000256" key="3">
    <source>
        <dbReference type="ARBA" id="ARBA00022630"/>
    </source>
</evidence>
<dbReference type="InterPro" id="IPR036188">
    <property type="entry name" value="FAD/NAD-bd_sf"/>
</dbReference>
<proteinExistence type="inferred from homology"/>
<dbReference type="Proteomes" id="UP000236754">
    <property type="component" value="Unassembled WGS sequence"/>
</dbReference>